<evidence type="ECO:0000313" key="2">
    <source>
        <dbReference type="Proteomes" id="UP000005272"/>
    </source>
</evidence>
<protein>
    <submittedName>
        <fullName evidence="1">Uncharacterized protein</fullName>
    </submittedName>
</protein>
<name>A0A828TZ86_ECOLX</name>
<dbReference type="Proteomes" id="UP000005272">
    <property type="component" value="Unassembled WGS sequence"/>
</dbReference>
<proteinExistence type="predicted"/>
<dbReference type="AlphaFoldDB" id="A0A828TZ86"/>
<accession>A0A828TZ86</accession>
<gene>
    <name evidence="1" type="ORF">ECDEC2D_2729</name>
</gene>
<comment type="caution">
    <text evidence="1">The sequence shown here is derived from an EMBL/GenBank/DDBJ whole genome shotgun (WGS) entry which is preliminary data.</text>
</comment>
<evidence type="ECO:0000313" key="1">
    <source>
        <dbReference type="EMBL" id="EHU44148.1"/>
    </source>
</evidence>
<dbReference type="EMBL" id="AIFC01000024">
    <property type="protein sequence ID" value="EHU44148.1"/>
    <property type="molecule type" value="Genomic_DNA"/>
</dbReference>
<sequence>MRFAYPAYKPHRRLGRAFMPHLGIQCRMRFAYPAYKLEP</sequence>
<reference evidence="1 2" key="1">
    <citation type="journal article" date="2012" name="J. Bacteriol.">
        <title>Draft Genome Sequences of the Diarrheagenic Escherichia coli Collection.</title>
        <authorList>
            <person name="Hazen T.H."/>
            <person name="Sahl J.W."/>
            <person name="Redman J.C."/>
            <person name="Morris C.R."/>
            <person name="Daugherty S.C."/>
            <person name="Chibucos M.C."/>
            <person name="Sengamalay N.A."/>
            <person name="Fraser-Liggett C.M."/>
            <person name="Steinsland H."/>
            <person name="Whittam T.S."/>
            <person name="Whittam B."/>
            <person name="Manning S.D."/>
            <person name="Rasko D.A."/>
        </authorList>
    </citation>
    <scope>NUCLEOTIDE SEQUENCE [LARGE SCALE GENOMIC DNA]</scope>
    <source>
        <strain evidence="1 2">DEC2D</strain>
    </source>
</reference>
<organism evidence="1 2">
    <name type="scientific">Escherichia coli DEC2D</name>
    <dbReference type="NCBI Taxonomy" id="868141"/>
    <lineage>
        <taxon>Bacteria</taxon>
        <taxon>Pseudomonadati</taxon>
        <taxon>Pseudomonadota</taxon>
        <taxon>Gammaproteobacteria</taxon>
        <taxon>Enterobacterales</taxon>
        <taxon>Enterobacteriaceae</taxon>
        <taxon>Escherichia</taxon>
    </lineage>
</organism>